<dbReference type="EMBL" id="QZAV01000056">
    <property type="protein sequence ID" value="THX40122.1"/>
    <property type="molecule type" value="Genomic_DNA"/>
</dbReference>
<feature type="domain" description="Interferon-related developmental regulator N-terminal" evidence="3">
    <location>
        <begin position="89"/>
        <end position="384"/>
    </location>
</feature>
<dbReference type="InterPro" id="IPR007701">
    <property type="entry name" value="Interferon-rel_develop_reg_N"/>
</dbReference>
<evidence type="ECO:0000313" key="4">
    <source>
        <dbReference type="EMBL" id="THX40122.1"/>
    </source>
</evidence>
<name>A0A4S9WPX2_AURPU</name>
<evidence type="ECO:0000259" key="3">
    <source>
        <dbReference type="Pfam" id="PF05004"/>
    </source>
</evidence>
<dbReference type="InterPro" id="IPR016024">
    <property type="entry name" value="ARM-type_fold"/>
</dbReference>
<feature type="compositionally biased region" description="Acidic residues" evidence="2">
    <location>
        <begin position="309"/>
        <end position="330"/>
    </location>
</feature>
<sequence length="458" mass="50878">MASHTMHDLRKQVLLESGKTLSKKAKAKQAMGSAASSKQNSPNASRATSRVASRQASDDEADFSDSTTQFSPATYLLRSVNSFDELRPEDIDAPEDAWVAQLNERMEHLIERKRSSVQGREESLSVLSHLLMAHYSQRHVRPKLSELVPALVKCAKGGQSDNETALALKALSLLILTEPSDSIYDAMIRPLKGIISSSESSSVMVAAIHTLGVATFYGGVGLDETQEIMDFYLEIIESDGHSVEAGDDGNVVAAALQEWGFLATQFEAMEDTSEEPMEAFVEQLESSDSSVVIAAGENIALLFEKSWSELEEDEEPEHQGGDDDDEEEADPTAKGMIKRYTVWRQEHQLKHTLSALAQAHGKRISRKDKKELHSSFADILNTVEHPTRGPRYSNAIDQYTNKAYGSRMVVHIGKNSMSIDKWWKLHRLQSLRRALQGGFIVHYEDNQVVFDSLPVMLD</sequence>
<dbReference type="InterPro" id="IPR011989">
    <property type="entry name" value="ARM-like"/>
</dbReference>
<dbReference type="PANTHER" id="PTHR12354:SF1">
    <property type="entry name" value="INTERFERON-RELATED DEVELOPMENTAL REGULATOR 1"/>
    <property type="match status" value="1"/>
</dbReference>
<feature type="compositionally biased region" description="Polar residues" evidence="2">
    <location>
        <begin position="34"/>
        <end position="55"/>
    </location>
</feature>
<feature type="compositionally biased region" description="Basic and acidic residues" evidence="2">
    <location>
        <begin position="1"/>
        <end position="13"/>
    </location>
</feature>
<evidence type="ECO:0000313" key="5">
    <source>
        <dbReference type="Proteomes" id="UP000308953"/>
    </source>
</evidence>
<feature type="region of interest" description="Disordered" evidence="2">
    <location>
        <begin position="309"/>
        <end position="331"/>
    </location>
</feature>
<comment type="caution">
    <text evidence="4">The sequence shown here is derived from an EMBL/GenBank/DDBJ whole genome shotgun (WGS) entry which is preliminary data.</text>
</comment>
<proteinExistence type="inferred from homology"/>
<dbReference type="Pfam" id="PF05004">
    <property type="entry name" value="IFRD"/>
    <property type="match status" value="1"/>
</dbReference>
<protein>
    <submittedName>
        <fullName evidence="4">IFRD domain protein</fullName>
    </submittedName>
</protein>
<dbReference type="Gene3D" id="1.25.10.10">
    <property type="entry name" value="Leucine-rich Repeat Variant"/>
    <property type="match status" value="1"/>
</dbReference>
<organism evidence="4 5">
    <name type="scientific">Aureobasidium pullulans</name>
    <name type="common">Black yeast</name>
    <name type="synonym">Pullularia pullulans</name>
    <dbReference type="NCBI Taxonomy" id="5580"/>
    <lineage>
        <taxon>Eukaryota</taxon>
        <taxon>Fungi</taxon>
        <taxon>Dikarya</taxon>
        <taxon>Ascomycota</taxon>
        <taxon>Pezizomycotina</taxon>
        <taxon>Dothideomycetes</taxon>
        <taxon>Dothideomycetidae</taxon>
        <taxon>Dothideales</taxon>
        <taxon>Saccotheciaceae</taxon>
        <taxon>Aureobasidium</taxon>
    </lineage>
</organism>
<comment type="similarity">
    <text evidence="1">Belongs to the IFRD family.</text>
</comment>
<dbReference type="AlphaFoldDB" id="A0A4S9WPX2"/>
<accession>A0A4S9WPX2</accession>
<evidence type="ECO:0000256" key="2">
    <source>
        <dbReference type="SAM" id="MobiDB-lite"/>
    </source>
</evidence>
<dbReference type="InterPro" id="IPR039777">
    <property type="entry name" value="IFRD"/>
</dbReference>
<reference evidence="4 5" key="1">
    <citation type="submission" date="2018-10" db="EMBL/GenBank/DDBJ databases">
        <title>Fifty Aureobasidium pullulans genomes reveal a recombining polyextremotolerant generalist.</title>
        <authorList>
            <person name="Gostincar C."/>
            <person name="Turk M."/>
            <person name="Zajc J."/>
            <person name="Gunde-Cimerman N."/>
        </authorList>
    </citation>
    <scope>NUCLEOTIDE SEQUENCE [LARGE SCALE GENOMIC DNA]</scope>
    <source>
        <strain evidence="4 5">EXF-9785</strain>
    </source>
</reference>
<dbReference type="Proteomes" id="UP000308953">
    <property type="component" value="Unassembled WGS sequence"/>
</dbReference>
<evidence type="ECO:0000256" key="1">
    <source>
        <dbReference type="ARBA" id="ARBA00008828"/>
    </source>
</evidence>
<dbReference type="SUPFAM" id="SSF48371">
    <property type="entry name" value="ARM repeat"/>
    <property type="match status" value="1"/>
</dbReference>
<gene>
    <name evidence="4" type="ORF">D6D10_03735</name>
</gene>
<feature type="region of interest" description="Disordered" evidence="2">
    <location>
        <begin position="1"/>
        <end position="66"/>
    </location>
</feature>
<dbReference type="PANTHER" id="PTHR12354">
    <property type="entry name" value="INTERFERON-RELATED DEVELOPMENTAL REGULATOR"/>
    <property type="match status" value="1"/>
</dbReference>